<protein>
    <submittedName>
        <fullName evidence="2">Uncharacterized protein</fullName>
    </submittedName>
</protein>
<evidence type="ECO:0000313" key="3">
    <source>
        <dbReference type="Proteomes" id="UP000268857"/>
    </source>
</evidence>
<evidence type="ECO:0000256" key="1">
    <source>
        <dbReference type="SAM" id="Phobius"/>
    </source>
</evidence>
<evidence type="ECO:0000313" key="2">
    <source>
        <dbReference type="EMBL" id="RUR77895.1"/>
    </source>
</evidence>
<reference evidence="2 3" key="1">
    <citation type="journal article" date="2019" name="Genome Biol. Evol.">
        <title>Day and night: Metabolic profiles and evolutionary relationships of six axenic non-marine cyanobacteria.</title>
        <authorList>
            <person name="Will S.E."/>
            <person name="Henke P."/>
            <person name="Boedeker C."/>
            <person name="Huang S."/>
            <person name="Brinkmann H."/>
            <person name="Rohde M."/>
            <person name="Jarek M."/>
            <person name="Friedl T."/>
            <person name="Seufert S."/>
            <person name="Schumacher M."/>
            <person name="Overmann J."/>
            <person name="Neumann-Schaal M."/>
            <person name="Petersen J."/>
        </authorList>
    </citation>
    <scope>NUCLEOTIDE SEQUENCE [LARGE SCALE GENOMIC DNA]</scope>
    <source>
        <strain evidence="2 3">PCC 6912</strain>
    </source>
</reference>
<keyword evidence="1" id="KW-0472">Membrane</keyword>
<feature type="transmembrane region" description="Helical" evidence="1">
    <location>
        <begin position="41"/>
        <end position="62"/>
    </location>
</feature>
<proteinExistence type="predicted"/>
<dbReference type="AlphaFoldDB" id="A0A433N886"/>
<dbReference type="Proteomes" id="UP000268857">
    <property type="component" value="Unassembled WGS sequence"/>
</dbReference>
<dbReference type="OrthoDB" id="457956at2"/>
<dbReference type="STRING" id="211165.GCA_000317285_06328"/>
<name>A0A433N886_CHLFR</name>
<keyword evidence="3" id="KW-1185">Reference proteome</keyword>
<keyword evidence="1" id="KW-0812">Transmembrane</keyword>
<comment type="caution">
    <text evidence="2">The sequence shown here is derived from an EMBL/GenBank/DDBJ whole genome shotgun (WGS) entry which is preliminary data.</text>
</comment>
<dbReference type="EMBL" id="RSCJ01000016">
    <property type="protein sequence ID" value="RUR77895.1"/>
    <property type="molecule type" value="Genomic_DNA"/>
</dbReference>
<accession>A0A433N886</accession>
<gene>
    <name evidence="2" type="ORF">PCC6912_37760</name>
</gene>
<keyword evidence="1" id="KW-1133">Transmembrane helix</keyword>
<sequence>MYLKKIPIQNIEDKTNVNQANQSEVQIDVVQLDNFFQPDTVIALGGATISFVMIWAGVLLVISKMRRVTENNKVYFSVNSLHKLPCKTCRYFSNNYHLHCAVQPSIVLTEEAMNCSDYCPKSVNFSSKQNDN</sequence>
<dbReference type="RefSeq" id="WP_016876559.1">
    <property type="nucleotide sequence ID" value="NZ_AJLN01000145.1"/>
</dbReference>
<organism evidence="2 3">
    <name type="scientific">Chlorogloeopsis fritschii PCC 6912</name>
    <dbReference type="NCBI Taxonomy" id="211165"/>
    <lineage>
        <taxon>Bacteria</taxon>
        <taxon>Bacillati</taxon>
        <taxon>Cyanobacteriota</taxon>
        <taxon>Cyanophyceae</taxon>
        <taxon>Nostocales</taxon>
        <taxon>Chlorogloeopsidaceae</taxon>
        <taxon>Chlorogloeopsis</taxon>
    </lineage>
</organism>